<sequence length="220" mass="24774">MLSQALIKSSSLKRLWLDQMEWGADLLLKALAGDDGNRSIECLYLSNMDGLGDCLRQVLTSNPSLKEVVLEYLRMRPEEWQQLGEGIRDNAMATNIRVRFDLDKNVEDRWNSIEALACAASSDVKDPRVELDLTLYSNHDSVLSLNLLGRVLRGELKSLKSFHIRRKDEYSGSNEDGLEGILSMNGNTGETSVLKKLTLETVQKDVLKDLLRSTMRRSGT</sequence>
<reference evidence="1" key="1">
    <citation type="submission" date="2016-03" db="EMBL/GenBank/DDBJ databases">
        <title>Mechanisms controlling the formation of the plant cell surface in tip-growing cells are functionally conserved among land plants.</title>
        <authorList>
            <person name="Honkanen S."/>
            <person name="Jones V.A."/>
            <person name="Morieri G."/>
            <person name="Champion C."/>
            <person name="Hetherington A.J."/>
            <person name="Kelly S."/>
            <person name="Saint-Marcoux D."/>
            <person name="Proust H."/>
            <person name="Prescott H."/>
            <person name="Dolan L."/>
        </authorList>
    </citation>
    <scope>NUCLEOTIDE SEQUENCE [LARGE SCALE GENOMIC DNA]</scope>
    <source>
        <tissue evidence="1">Whole gametophyte</tissue>
    </source>
</reference>
<evidence type="ECO:0000313" key="2">
    <source>
        <dbReference type="Proteomes" id="UP000077202"/>
    </source>
</evidence>
<dbReference type="AlphaFoldDB" id="A0A176VXY3"/>
<keyword evidence="2" id="KW-1185">Reference proteome</keyword>
<dbReference type="InterPro" id="IPR032675">
    <property type="entry name" value="LRR_dom_sf"/>
</dbReference>
<dbReference type="SUPFAM" id="SSF52047">
    <property type="entry name" value="RNI-like"/>
    <property type="match status" value="1"/>
</dbReference>
<dbReference type="Gene3D" id="3.80.10.10">
    <property type="entry name" value="Ribonuclease Inhibitor"/>
    <property type="match status" value="1"/>
</dbReference>
<dbReference type="EMBL" id="LVLJ01002379">
    <property type="protein sequence ID" value="OAE25211.1"/>
    <property type="molecule type" value="Genomic_DNA"/>
</dbReference>
<dbReference type="Proteomes" id="UP000077202">
    <property type="component" value="Unassembled WGS sequence"/>
</dbReference>
<dbReference type="PANTHER" id="PTHR47679">
    <property type="entry name" value="PROTEIN TORNADO 1"/>
    <property type="match status" value="1"/>
</dbReference>
<protein>
    <recommendedName>
        <fullName evidence="3">FBD domain-containing protein</fullName>
    </recommendedName>
</protein>
<evidence type="ECO:0008006" key="3">
    <source>
        <dbReference type="Google" id="ProtNLM"/>
    </source>
</evidence>
<accession>A0A176VXY3</accession>
<gene>
    <name evidence="1" type="ORF">AXG93_855s1100</name>
</gene>
<organism evidence="1 2">
    <name type="scientific">Marchantia polymorpha subsp. ruderalis</name>
    <dbReference type="NCBI Taxonomy" id="1480154"/>
    <lineage>
        <taxon>Eukaryota</taxon>
        <taxon>Viridiplantae</taxon>
        <taxon>Streptophyta</taxon>
        <taxon>Embryophyta</taxon>
        <taxon>Marchantiophyta</taxon>
        <taxon>Marchantiopsida</taxon>
        <taxon>Marchantiidae</taxon>
        <taxon>Marchantiales</taxon>
        <taxon>Marchantiaceae</taxon>
        <taxon>Marchantia</taxon>
    </lineage>
</organism>
<proteinExistence type="predicted"/>
<comment type="caution">
    <text evidence="1">The sequence shown here is derived from an EMBL/GenBank/DDBJ whole genome shotgun (WGS) entry which is preliminary data.</text>
</comment>
<name>A0A176VXY3_MARPO</name>
<dbReference type="PANTHER" id="PTHR47679:SF1">
    <property type="entry name" value="PROTEIN TORNADO 1"/>
    <property type="match status" value="1"/>
</dbReference>
<evidence type="ECO:0000313" key="1">
    <source>
        <dbReference type="EMBL" id="OAE25211.1"/>
    </source>
</evidence>